<protein>
    <submittedName>
        <fullName evidence="3">Acetylajmalan esterase-like</fullName>
    </submittedName>
</protein>
<dbReference type="Pfam" id="PF00657">
    <property type="entry name" value="Lipase_GDSL"/>
    <property type="match status" value="1"/>
</dbReference>
<evidence type="ECO:0000313" key="3">
    <source>
        <dbReference type="EMBL" id="RLN06965.1"/>
    </source>
</evidence>
<keyword evidence="4" id="KW-1185">Reference proteome</keyword>
<accession>A0A3L6RMX5</accession>
<sequence>MDGPDCQGLQEVDSVSLVNSATRPTGDGYLFARPDAQHNVLLQQGVHELRRSYPSATVAYADYFYAYGRRHDGAAVTVTRACCGAYNFDMDRMCGARPDERISWDGVHPTQRAYRVMTDLLYHTGAPVRGVTGVGLWGLAMEVGGDARRDVVEGRIREAIAEEKGREMRKRATEWKEAAARATRPRGSSFDNLDGLINDVLLKSS</sequence>
<evidence type="ECO:0000313" key="4">
    <source>
        <dbReference type="Proteomes" id="UP000275267"/>
    </source>
</evidence>
<reference evidence="4" key="1">
    <citation type="journal article" date="2019" name="Nat. Commun.">
        <title>The genome of broomcorn millet.</title>
        <authorList>
            <person name="Zou C."/>
            <person name="Miki D."/>
            <person name="Li D."/>
            <person name="Tang Q."/>
            <person name="Xiao L."/>
            <person name="Rajput S."/>
            <person name="Deng P."/>
            <person name="Jia W."/>
            <person name="Huang R."/>
            <person name="Zhang M."/>
            <person name="Sun Y."/>
            <person name="Hu J."/>
            <person name="Fu X."/>
            <person name="Schnable P.S."/>
            <person name="Li F."/>
            <person name="Zhang H."/>
            <person name="Feng B."/>
            <person name="Zhu X."/>
            <person name="Liu R."/>
            <person name="Schnable J.C."/>
            <person name="Zhu J.-K."/>
            <person name="Zhang H."/>
        </authorList>
    </citation>
    <scope>NUCLEOTIDE SEQUENCE [LARGE SCALE GENOMIC DNA]</scope>
</reference>
<dbReference type="AlphaFoldDB" id="A0A3L6RMX5"/>
<gene>
    <name evidence="3" type="ORF">C2845_PM11G09010</name>
</gene>
<dbReference type="SUPFAM" id="SSF52266">
    <property type="entry name" value="SGNH hydrolase"/>
    <property type="match status" value="1"/>
</dbReference>
<evidence type="ECO:0000256" key="2">
    <source>
        <dbReference type="ARBA" id="ARBA00023180"/>
    </source>
</evidence>
<dbReference type="EMBL" id="PQIB02000007">
    <property type="protein sequence ID" value="RLN06965.1"/>
    <property type="molecule type" value="Genomic_DNA"/>
</dbReference>
<dbReference type="PANTHER" id="PTHR22835">
    <property type="entry name" value="ZINC FINGER FYVE DOMAIN CONTAINING PROTEIN"/>
    <property type="match status" value="1"/>
</dbReference>
<dbReference type="Gene3D" id="3.40.50.2000">
    <property type="entry name" value="Glycogen Phosphorylase B"/>
    <property type="match status" value="2"/>
</dbReference>
<dbReference type="Gene3D" id="3.40.50.1110">
    <property type="entry name" value="SGNH hydrolase"/>
    <property type="match status" value="1"/>
</dbReference>
<comment type="caution">
    <text evidence="3">The sequence shown here is derived from an EMBL/GenBank/DDBJ whole genome shotgun (WGS) entry which is preliminary data.</text>
</comment>
<name>A0A3L6RMX5_PANMI</name>
<dbReference type="OrthoDB" id="1927969at2759"/>
<dbReference type="GO" id="GO:0016788">
    <property type="term" value="F:hydrolase activity, acting on ester bonds"/>
    <property type="evidence" value="ECO:0007669"/>
    <property type="project" value="InterPro"/>
</dbReference>
<dbReference type="InterPro" id="IPR036514">
    <property type="entry name" value="SGNH_hydro_sf"/>
</dbReference>
<comment type="similarity">
    <text evidence="1">Belongs to the 'GDSL' lipolytic enzyme family.</text>
</comment>
<dbReference type="STRING" id="4540.A0A3L6RMX5"/>
<keyword evidence="2" id="KW-0325">Glycoprotein</keyword>
<proteinExistence type="inferred from homology"/>
<evidence type="ECO:0000256" key="1">
    <source>
        <dbReference type="ARBA" id="ARBA00008668"/>
    </source>
</evidence>
<dbReference type="InterPro" id="IPR001087">
    <property type="entry name" value="GDSL"/>
</dbReference>
<organism evidence="3 4">
    <name type="scientific">Panicum miliaceum</name>
    <name type="common">Proso millet</name>
    <name type="synonym">Broomcorn millet</name>
    <dbReference type="NCBI Taxonomy" id="4540"/>
    <lineage>
        <taxon>Eukaryota</taxon>
        <taxon>Viridiplantae</taxon>
        <taxon>Streptophyta</taxon>
        <taxon>Embryophyta</taxon>
        <taxon>Tracheophyta</taxon>
        <taxon>Spermatophyta</taxon>
        <taxon>Magnoliopsida</taxon>
        <taxon>Liliopsida</taxon>
        <taxon>Poales</taxon>
        <taxon>Poaceae</taxon>
        <taxon>PACMAD clade</taxon>
        <taxon>Panicoideae</taxon>
        <taxon>Panicodae</taxon>
        <taxon>Paniceae</taxon>
        <taxon>Panicinae</taxon>
        <taxon>Panicum</taxon>
        <taxon>Panicum sect. Panicum</taxon>
    </lineage>
</organism>
<dbReference type="PANTHER" id="PTHR22835:SF666">
    <property type="entry name" value="OS02G0608801 PROTEIN"/>
    <property type="match status" value="1"/>
</dbReference>
<dbReference type="Proteomes" id="UP000275267">
    <property type="component" value="Unassembled WGS sequence"/>
</dbReference>
<dbReference type="SUPFAM" id="SSF53756">
    <property type="entry name" value="UDP-Glycosyltransferase/glycogen phosphorylase"/>
    <property type="match status" value="1"/>
</dbReference>